<dbReference type="EMBL" id="QXGF01003046">
    <property type="protein sequence ID" value="KAE8922575.1"/>
    <property type="molecule type" value="Genomic_DNA"/>
</dbReference>
<dbReference type="Proteomes" id="UP000437068">
    <property type="component" value="Unassembled WGS sequence"/>
</dbReference>
<dbReference type="AlphaFoldDB" id="A0A6A3T5M0"/>
<keyword evidence="9" id="KW-1185">Reference proteome</keyword>
<evidence type="ECO:0000313" key="13">
    <source>
        <dbReference type="Proteomes" id="UP000441208"/>
    </source>
</evidence>
<name>A0A6A3T5M0_9STRA</name>
<evidence type="ECO:0000313" key="6">
    <source>
        <dbReference type="EMBL" id="KAE9250668.1"/>
    </source>
</evidence>
<evidence type="ECO:0000313" key="10">
    <source>
        <dbReference type="Proteomes" id="UP000437068"/>
    </source>
</evidence>
<dbReference type="Proteomes" id="UP000440732">
    <property type="component" value="Unassembled WGS sequence"/>
</dbReference>
<reference evidence="8 9" key="1">
    <citation type="submission" date="2018-08" db="EMBL/GenBank/DDBJ databases">
        <title>Genomic investigation of the strawberry pathogen Phytophthora fragariae indicates pathogenicity is determined by transcriptional variation in three key races.</title>
        <authorList>
            <person name="Adams T.M."/>
            <person name="Armitage A.D."/>
            <person name="Sobczyk M.K."/>
            <person name="Bates H.J."/>
            <person name="Dunwell J.M."/>
            <person name="Nellist C.F."/>
            <person name="Harrison R.J."/>
        </authorList>
    </citation>
    <scope>NUCLEOTIDE SEQUENCE [LARGE SCALE GENOMIC DNA]</scope>
    <source>
        <strain evidence="7 10">A4</strain>
        <strain evidence="6 11">BC-1</strain>
        <strain evidence="5 9">NOV-27</strain>
        <strain evidence="4 12">NOV-5</strain>
        <strain evidence="3 13">NOV-71</strain>
        <strain evidence="1 8">NOV-9</strain>
        <strain evidence="2 14">SCRP245</strain>
    </source>
</reference>
<dbReference type="Proteomes" id="UP000441208">
    <property type="component" value="Unassembled WGS sequence"/>
</dbReference>
<evidence type="ECO:0000313" key="3">
    <source>
        <dbReference type="EMBL" id="KAE9127249.1"/>
    </source>
</evidence>
<evidence type="ECO:0000313" key="1">
    <source>
        <dbReference type="EMBL" id="KAE8922575.1"/>
    </source>
</evidence>
<organism evidence="3 13">
    <name type="scientific">Phytophthora fragariae</name>
    <dbReference type="NCBI Taxonomy" id="53985"/>
    <lineage>
        <taxon>Eukaryota</taxon>
        <taxon>Sar</taxon>
        <taxon>Stramenopiles</taxon>
        <taxon>Oomycota</taxon>
        <taxon>Peronosporomycetes</taxon>
        <taxon>Peronosporales</taxon>
        <taxon>Peronosporaceae</taxon>
        <taxon>Phytophthora</taxon>
    </lineage>
</organism>
<evidence type="ECO:0000313" key="11">
    <source>
        <dbReference type="Proteomes" id="UP000440367"/>
    </source>
</evidence>
<gene>
    <name evidence="7" type="ORF">PF001_g25890</name>
    <name evidence="6" type="ORF">PF002_g4651</name>
    <name evidence="5" type="ORF">PF005_g3982</name>
    <name evidence="4" type="ORF">PF006_g4852</name>
    <name evidence="3" type="ORF">PF007_g5687</name>
    <name evidence="1" type="ORF">PF009_g27163</name>
    <name evidence="2" type="ORF">PF011_g25304</name>
</gene>
<sequence>MKSAGSVLHALHPLHKTDVLDERIAAYKSLIAIGCIQDPAPVDTYNILAVVGHV</sequence>
<evidence type="ECO:0000313" key="5">
    <source>
        <dbReference type="EMBL" id="KAE9229227.1"/>
    </source>
</evidence>
<evidence type="ECO:0000313" key="2">
    <source>
        <dbReference type="EMBL" id="KAE8973315.1"/>
    </source>
</evidence>
<evidence type="ECO:0000313" key="8">
    <source>
        <dbReference type="Proteomes" id="UP000429523"/>
    </source>
</evidence>
<evidence type="ECO:0000313" key="12">
    <source>
        <dbReference type="Proteomes" id="UP000440732"/>
    </source>
</evidence>
<evidence type="ECO:0000313" key="9">
    <source>
        <dbReference type="Proteomes" id="UP000433483"/>
    </source>
</evidence>
<proteinExistence type="predicted"/>
<dbReference type="Proteomes" id="UP000440367">
    <property type="component" value="Unassembled WGS sequence"/>
</dbReference>
<dbReference type="EMBL" id="QXFW01003059">
    <property type="protein sequence ID" value="KAE8973315.1"/>
    <property type="molecule type" value="Genomic_DNA"/>
</dbReference>
<protein>
    <submittedName>
        <fullName evidence="3">Uncharacterized protein</fullName>
    </submittedName>
</protein>
<dbReference type="EMBL" id="QXGD01000146">
    <property type="protein sequence ID" value="KAE9250668.1"/>
    <property type="molecule type" value="Genomic_DNA"/>
</dbReference>
<accession>A0A6A3T5M0</accession>
<dbReference type="EMBL" id="QXGE01003123">
    <property type="protein sequence ID" value="KAE9276949.1"/>
    <property type="molecule type" value="Genomic_DNA"/>
</dbReference>
<dbReference type="EMBL" id="QXGA01000174">
    <property type="protein sequence ID" value="KAE9150792.1"/>
    <property type="molecule type" value="Genomic_DNA"/>
</dbReference>
<dbReference type="OrthoDB" id="121024at2759"/>
<evidence type="ECO:0000313" key="14">
    <source>
        <dbReference type="Proteomes" id="UP000460718"/>
    </source>
</evidence>
<dbReference type="EMBL" id="QXFZ01000202">
    <property type="protein sequence ID" value="KAE9127249.1"/>
    <property type="molecule type" value="Genomic_DNA"/>
</dbReference>
<dbReference type="Proteomes" id="UP000460718">
    <property type="component" value="Unassembled WGS sequence"/>
</dbReference>
<evidence type="ECO:0000313" key="7">
    <source>
        <dbReference type="EMBL" id="KAE9276949.1"/>
    </source>
</evidence>
<evidence type="ECO:0000313" key="4">
    <source>
        <dbReference type="EMBL" id="KAE9150792.1"/>
    </source>
</evidence>
<dbReference type="Proteomes" id="UP000433483">
    <property type="component" value="Unassembled WGS sequence"/>
</dbReference>
<dbReference type="Proteomes" id="UP000429523">
    <property type="component" value="Unassembled WGS sequence"/>
</dbReference>
<comment type="caution">
    <text evidence="3">The sequence shown here is derived from an EMBL/GenBank/DDBJ whole genome shotgun (WGS) entry which is preliminary data.</text>
</comment>
<dbReference type="EMBL" id="QXGB01000123">
    <property type="protein sequence ID" value="KAE9229227.1"/>
    <property type="molecule type" value="Genomic_DNA"/>
</dbReference>